<dbReference type="AlphaFoldDB" id="A0A7J7NTE8"/>
<gene>
    <name evidence="3" type="ORF">GIB67_036251</name>
</gene>
<feature type="region of interest" description="Disordered" evidence="2">
    <location>
        <begin position="301"/>
        <end position="326"/>
    </location>
</feature>
<proteinExistence type="predicted"/>
<organism evidence="3 4">
    <name type="scientific">Kingdonia uniflora</name>
    <dbReference type="NCBI Taxonomy" id="39325"/>
    <lineage>
        <taxon>Eukaryota</taxon>
        <taxon>Viridiplantae</taxon>
        <taxon>Streptophyta</taxon>
        <taxon>Embryophyta</taxon>
        <taxon>Tracheophyta</taxon>
        <taxon>Spermatophyta</taxon>
        <taxon>Magnoliopsida</taxon>
        <taxon>Ranunculales</taxon>
        <taxon>Circaeasteraceae</taxon>
        <taxon>Kingdonia</taxon>
    </lineage>
</organism>
<evidence type="ECO:0000256" key="2">
    <source>
        <dbReference type="SAM" id="MobiDB-lite"/>
    </source>
</evidence>
<feature type="coiled-coil region" evidence="1">
    <location>
        <begin position="402"/>
        <end position="440"/>
    </location>
</feature>
<feature type="compositionally biased region" description="Basic residues" evidence="2">
    <location>
        <begin position="304"/>
        <end position="313"/>
    </location>
</feature>
<dbReference type="OrthoDB" id="10070368at2759"/>
<keyword evidence="4" id="KW-1185">Reference proteome</keyword>
<feature type="region of interest" description="Disordered" evidence="2">
    <location>
        <begin position="366"/>
        <end position="393"/>
    </location>
</feature>
<dbReference type="Proteomes" id="UP000541444">
    <property type="component" value="Unassembled WGS sequence"/>
</dbReference>
<sequence>MVSISGCAKADEVYLVGYLSPVIGVGDEENTVTELVEWPRLKGSRVEYPTDSSQFREFYKAKSSIDGIWGNAFGYRGNFFKTCSVSQGGDYLYLLPDLAKEKKCKRLGDEVSLEYVQGMVKDSRTDGFCCYLAQFDYGLMLSLSNLAKSVMNMIGACPAQLNCNFWKVILVCETLNERWAASGSERRIIAKDFLEYYAVKYVTVTDGAYISSRSSRPCFFDLSSAGRVWNDNLLWVSGECLQRSDEEPLELNNRTISKGINCKVSRKESFIDAVAREGTKLEAILKELEISRLKRVASKDGKVRRSQGKRRMAAKTSGSMEEKLSTPELNTPLKLVRLNEMPEGTVDMATVSSTIVRNLAKRKAAKKGDVSRSVMSDSVDDSSKRRKVTSPTKSQVVLVDSSIELEKRISQLEGEKNQLEENLTREREAFQLELEKEREVVALKLKEVRAESVAEAERLVTASVTSRNKLAGKLYQLSEGNYEEKEIMDEDEVQEIEVGLNVAEKSAVDNQETINQEIENLRLRVLDLESLLEVEKKSSAELQKELDVAREREKETLLYNTEYAEEYEALISQYEDRLEDNVKLSLKLEEAKRQVEDKTETILSRDLALNQLTSELVELKEKVVSGFWHEAELAEYRIKALNEEISDMKCNIRALNEQLLKSKIDLDTAQTNLAVSEADLRHLKGREAQSRADLAEIQAKNKSWVDDLAHARGKVRRAVQREKEMNEIINQLCARISESKRELRVHEMKYQKDLKFELDKRDGEISSGEGSREMKEFLRRKVELVENMRIDLTNSRQKSTDLTRQMSERINQLIAELAKSKACRLKDNKRAAVTHQAIKELVVHEQEKCDGEALHQRQLSAFVAYLVEEIKLLQVERDLMQDRFSGRTCVCKLDISSIDPIGVMDRGIGTTTAEHIA</sequence>
<evidence type="ECO:0000256" key="1">
    <source>
        <dbReference type="SAM" id="Coils"/>
    </source>
</evidence>
<evidence type="ECO:0000313" key="3">
    <source>
        <dbReference type="EMBL" id="KAF6170477.1"/>
    </source>
</evidence>
<evidence type="ECO:0000313" key="4">
    <source>
        <dbReference type="Proteomes" id="UP000541444"/>
    </source>
</evidence>
<feature type="coiled-coil region" evidence="1">
    <location>
        <begin position="631"/>
        <end position="672"/>
    </location>
</feature>
<feature type="coiled-coil region" evidence="1">
    <location>
        <begin position="511"/>
        <end position="601"/>
    </location>
</feature>
<dbReference type="EMBL" id="JACGCM010000581">
    <property type="protein sequence ID" value="KAF6170477.1"/>
    <property type="molecule type" value="Genomic_DNA"/>
</dbReference>
<accession>A0A7J7NTE8</accession>
<reference evidence="3 4" key="1">
    <citation type="journal article" date="2020" name="IScience">
        <title>Genome Sequencing of the Endangered Kingdonia uniflora (Circaeasteraceae, Ranunculales) Reveals Potential Mechanisms of Evolutionary Specialization.</title>
        <authorList>
            <person name="Sun Y."/>
            <person name="Deng T."/>
            <person name="Zhang A."/>
            <person name="Moore M.J."/>
            <person name="Landis J.B."/>
            <person name="Lin N."/>
            <person name="Zhang H."/>
            <person name="Zhang X."/>
            <person name="Huang J."/>
            <person name="Zhang X."/>
            <person name="Sun H."/>
            <person name="Wang H."/>
        </authorList>
    </citation>
    <scope>NUCLEOTIDE SEQUENCE [LARGE SCALE GENOMIC DNA]</scope>
    <source>
        <strain evidence="3">TB1705</strain>
        <tissue evidence="3">Leaf</tissue>
    </source>
</reference>
<comment type="caution">
    <text evidence="3">The sequence shown here is derived from an EMBL/GenBank/DDBJ whole genome shotgun (WGS) entry which is preliminary data.</text>
</comment>
<name>A0A7J7NTE8_9MAGN</name>
<keyword evidence="1" id="KW-0175">Coiled coil</keyword>
<protein>
    <submittedName>
        <fullName evidence="3">Uncharacterized protein</fullName>
    </submittedName>
</protein>